<dbReference type="InterPro" id="IPR016181">
    <property type="entry name" value="Acyl_CoA_acyltransferase"/>
</dbReference>
<feature type="domain" description="BioF2-like acetyltransferase" evidence="1">
    <location>
        <begin position="172"/>
        <end position="300"/>
    </location>
</feature>
<evidence type="ECO:0000313" key="3">
    <source>
        <dbReference type="Proteomes" id="UP000184671"/>
    </source>
</evidence>
<dbReference type="PANTHER" id="PTHR36174:SF1">
    <property type="entry name" value="LIPID II:GLYCINE GLYCYLTRANSFERASE"/>
    <property type="match status" value="1"/>
</dbReference>
<dbReference type="EMBL" id="FMID01000069">
    <property type="protein sequence ID" value="SCL76770.1"/>
    <property type="molecule type" value="Genomic_DNA"/>
</dbReference>
<evidence type="ECO:0000259" key="1">
    <source>
        <dbReference type="Pfam" id="PF13480"/>
    </source>
</evidence>
<dbReference type="Proteomes" id="UP000184671">
    <property type="component" value="Unassembled WGS sequence"/>
</dbReference>
<reference evidence="2 3" key="1">
    <citation type="submission" date="2016-08" db="EMBL/GenBank/DDBJ databases">
        <authorList>
            <person name="Seilhamer J.J."/>
        </authorList>
    </citation>
    <scope>NUCLEOTIDE SEQUENCE [LARGE SCALE GENOMIC DNA]</scope>
    <source>
        <strain evidence="2">L21-II-0</strain>
    </source>
</reference>
<dbReference type="InterPro" id="IPR038740">
    <property type="entry name" value="BioF2-like_GNAT_dom"/>
</dbReference>
<dbReference type="PANTHER" id="PTHR36174">
    <property type="entry name" value="LIPID II:GLYCINE GLYCYLTRANSFERASE"/>
    <property type="match status" value="1"/>
</dbReference>
<accession>A0A1M4MPL2</accession>
<organism evidence="2 3">
    <name type="scientific">Methanoculleus chikugoensis</name>
    <dbReference type="NCBI Taxonomy" id="118126"/>
    <lineage>
        <taxon>Archaea</taxon>
        <taxon>Methanobacteriati</taxon>
        <taxon>Methanobacteriota</taxon>
        <taxon>Stenosarchaea group</taxon>
        <taxon>Methanomicrobia</taxon>
        <taxon>Methanomicrobiales</taxon>
        <taxon>Methanomicrobiaceae</taxon>
        <taxon>Methanoculleus</taxon>
    </lineage>
</organism>
<name>A0A1M4MPL2_9EURY</name>
<proteinExistence type="predicted"/>
<dbReference type="STRING" id="118126.L21_2713"/>
<gene>
    <name evidence="2" type="ORF">L21_2713</name>
</gene>
<dbReference type="InterPro" id="IPR050644">
    <property type="entry name" value="PG_Glycine_Bridge_Synth"/>
</dbReference>
<evidence type="ECO:0000313" key="2">
    <source>
        <dbReference type="EMBL" id="SCL76770.1"/>
    </source>
</evidence>
<dbReference type="AlphaFoldDB" id="A0A1M4MPL2"/>
<dbReference type="Pfam" id="PF13480">
    <property type="entry name" value="Acetyltransf_6"/>
    <property type="match status" value="1"/>
</dbReference>
<dbReference type="SUPFAM" id="SSF55729">
    <property type="entry name" value="Acyl-CoA N-acyltransferases (Nat)"/>
    <property type="match status" value="1"/>
</dbReference>
<dbReference type="Gene3D" id="3.40.630.30">
    <property type="match status" value="1"/>
</dbReference>
<sequence>MADRRKSGSMVLEIIKDRELWDSFVDASTYGLLFHKWDYITITAQHAGYRLLPYGIYKREELVCLAPLYLKSTHGVRILFSPPPMQAVVPYQGFVPGKSFDTLKLGKKEEIMDLVAGDLSAEIDTISPHYFSLTLVPGLTDVRQFLWRGYDPKVHYTYVVDISRPIEKVWSDFHYKLRNKLRKAEKAGMNLVRSADISTLYASLAERFSRPEMKIPMVGRRYFEELFRAYPDHLAAYYLYDREGALTGAVATQEYKRFLLWIGTPRIEGVHAGNEYLQWLLIQRAKAEGYSYLENIGANTPDLNFFKSRFCSSLGIYMEVFQKDAVGTLAEWAYSNVINKPWLKRRFVPYID</sequence>
<protein>
    <submittedName>
        <fullName evidence="2">FemAB-related protein, PEP-CTERM system-associated</fullName>
    </submittedName>
</protein>